<proteinExistence type="predicted"/>
<organism evidence="1 2">
    <name type="scientific">Methylobacterium hispanicum</name>
    <dbReference type="NCBI Taxonomy" id="270350"/>
    <lineage>
        <taxon>Bacteria</taxon>
        <taxon>Pseudomonadati</taxon>
        <taxon>Pseudomonadota</taxon>
        <taxon>Alphaproteobacteria</taxon>
        <taxon>Hyphomicrobiales</taxon>
        <taxon>Methylobacteriaceae</taxon>
        <taxon>Methylobacterium</taxon>
    </lineage>
</organism>
<evidence type="ECO:0000313" key="2">
    <source>
        <dbReference type="Proteomes" id="UP001055247"/>
    </source>
</evidence>
<dbReference type="Proteomes" id="UP001055247">
    <property type="component" value="Unassembled WGS sequence"/>
</dbReference>
<sequence length="49" mass="4995">MMSFPGPRPAGDRSGVWPCGKHAARGCMPAGIGFLAGEARLGIVRGQVA</sequence>
<keyword evidence="2" id="KW-1185">Reference proteome</keyword>
<reference evidence="1" key="2">
    <citation type="submission" date="2021-08" db="EMBL/GenBank/DDBJ databases">
        <authorList>
            <person name="Tani A."/>
            <person name="Ola A."/>
            <person name="Ogura Y."/>
            <person name="Katsura K."/>
            <person name="Hayashi T."/>
        </authorList>
    </citation>
    <scope>NUCLEOTIDE SEQUENCE</scope>
    <source>
        <strain evidence="1">DSM 16372</strain>
    </source>
</reference>
<name>A0AAV4ZIA6_9HYPH</name>
<comment type="caution">
    <text evidence="1">The sequence shown here is derived from an EMBL/GenBank/DDBJ whole genome shotgun (WGS) entry which is preliminary data.</text>
</comment>
<reference evidence="1" key="1">
    <citation type="journal article" date="2016" name="Front. Microbiol.">
        <title>Genome Sequence of the Piezophilic, Mesophilic Sulfate-Reducing Bacterium Desulfovibrio indicus J2T.</title>
        <authorList>
            <person name="Cao J."/>
            <person name="Maignien L."/>
            <person name="Shao Z."/>
            <person name="Alain K."/>
            <person name="Jebbar M."/>
        </authorList>
    </citation>
    <scope>NUCLEOTIDE SEQUENCE</scope>
    <source>
        <strain evidence="1">DSM 16372</strain>
    </source>
</reference>
<evidence type="ECO:0000313" key="1">
    <source>
        <dbReference type="EMBL" id="GJD87834.1"/>
    </source>
</evidence>
<dbReference type="EMBL" id="BPQO01000004">
    <property type="protein sequence ID" value="GJD87834.1"/>
    <property type="molecule type" value="Genomic_DNA"/>
</dbReference>
<accession>A0AAV4ZIA6</accession>
<dbReference type="AlphaFoldDB" id="A0AAV4ZIA6"/>
<gene>
    <name evidence="1" type="ORF">BHAOGJBA_1339</name>
</gene>
<protein>
    <submittedName>
        <fullName evidence="1">Uncharacterized protein</fullName>
    </submittedName>
</protein>